<evidence type="ECO:0000313" key="4">
    <source>
        <dbReference type="Proteomes" id="UP001351900"/>
    </source>
</evidence>
<feature type="transmembrane region" description="Helical" evidence="1">
    <location>
        <begin position="79"/>
        <end position="96"/>
    </location>
</feature>
<keyword evidence="4" id="KW-1185">Reference proteome</keyword>
<dbReference type="InterPro" id="IPR000160">
    <property type="entry name" value="GGDEF_dom"/>
</dbReference>
<sequence length="385" mass="41132">MIFPAPGELPWPDLGGANIGIAHATIATLGTILFVGLAFLARPRRSTLLWSLTFMGIMVACYGYLAATAAESEELRRGSMGLLLGAPALLWSGLRAHRKVRTYAWISALVAAASILALLAPGESAWFGLAYRVMFFVSGIFGVLFLLEWRRIPERSERLLWPIVVASAVYALAGVTVLIGALFTPLSTAEAFASTRIFNSIGMLVYMVCALVSLVPLVTPGSRAIESSAPQGDWGRFVGTARERLERAAARDADTWSLLRIELDDAEDLQEAGGPAIFGRLLRDIQARVTAVFPTDADIAIAPDSAVIVLISRPEAVIRDLVRDVLRRIAVRDPAAPITVTTSASIGWASVATAGYDLDALLATTAEAAATARAQGGDRWERVTA</sequence>
<feature type="transmembrane region" description="Helical" evidence="1">
    <location>
        <begin position="197"/>
        <end position="218"/>
    </location>
</feature>
<feature type="transmembrane region" description="Helical" evidence="1">
    <location>
        <begin position="48"/>
        <end position="67"/>
    </location>
</feature>
<reference evidence="3 4" key="1">
    <citation type="submission" date="2024-01" db="EMBL/GenBank/DDBJ databases">
        <title>the genome sequence of strain Microbacterium schleiferi NBRC 15075.</title>
        <authorList>
            <person name="Ding Y."/>
            <person name="Zhang G."/>
        </authorList>
    </citation>
    <scope>NUCLEOTIDE SEQUENCE [LARGE SCALE GENOMIC DNA]</scope>
    <source>
        <strain evidence="3 4">NBRC 15075</strain>
    </source>
</reference>
<keyword evidence="1" id="KW-0812">Transmembrane</keyword>
<dbReference type="InterPro" id="IPR029787">
    <property type="entry name" value="Nucleotide_cyclase"/>
</dbReference>
<protein>
    <recommendedName>
        <fullName evidence="2">GGDEF domain-containing protein</fullName>
    </recommendedName>
</protein>
<dbReference type="Gene3D" id="3.30.70.270">
    <property type="match status" value="1"/>
</dbReference>
<dbReference type="Proteomes" id="UP001351900">
    <property type="component" value="Unassembled WGS sequence"/>
</dbReference>
<organism evidence="3 4">
    <name type="scientific">Microbacterium schleiferi</name>
    <dbReference type="NCBI Taxonomy" id="69362"/>
    <lineage>
        <taxon>Bacteria</taxon>
        <taxon>Bacillati</taxon>
        <taxon>Actinomycetota</taxon>
        <taxon>Actinomycetes</taxon>
        <taxon>Micrococcales</taxon>
        <taxon>Microbacteriaceae</taxon>
        <taxon>Microbacterium</taxon>
    </lineage>
</organism>
<keyword evidence="1" id="KW-0472">Membrane</keyword>
<evidence type="ECO:0000256" key="1">
    <source>
        <dbReference type="SAM" id="Phobius"/>
    </source>
</evidence>
<accession>A0ABU7V479</accession>
<dbReference type="RefSeq" id="WP_331790725.1">
    <property type="nucleotide sequence ID" value="NZ_BAAAUO010000005.1"/>
</dbReference>
<feature type="transmembrane region" description="Helical" evidence="1">
    <location>
        <begin position="126"/>
        <end position="147"/>
    </location>
</feature>
<gene>
    <name evidence="3" type="ORF">V2V91_02870</name>
</gene>
<dbReference type="EMBL" id="JAZHOV010000002">
    <property type="protein sequence ID" value="MEF2254080.1"/>
    <property type="molecule type" value="Genomic_DNA"/>
</dbReference>
<feature type="domain" description="GGDEF" evidence="2">
    <location>
        <begin position="254"/>
        <end position="385"/>
    </location>
</feature>
<keyword evidence="1" id="KW-1133">Transmembrane helix</keyword>
<name>A0ABU7V479_9MICO</name>
<dbReference type="InterPro" id="IPR043128">
    <property type="entry name" value="Rev_trsase/Diguanyl_cyclase"/>
</dbReference>
<evidence type="ECO:0000259" key="2">
    <source>
        <dbReference type="PROSITE" id="PS50887"/>
    </source>
</evidence>
<dbReference type="SUPFAM" id="SSF55073">
    <property type="entry name" value="Nucleotide cyclase"/>
    <property type="match status" value="1"/>
</dbReference>
<proteinExistence type="predicted"/>
<feature type="transmembrane region" description="Helical" evidence="1">
    <location>
        <begin position="103"/>
        <end position="120"/>
    </location>
</feature>
<evidence type="ECO:0000313" key="3">
    <source>
        <dbReference type="EMBL" id="MEF2254080.1"/>
    </source>
</evidence>
<feature type="transmembrane region" description="Helical" evidence="1">
    <location>
        <begin position="20"/>
        <end position="41"/>
    </location>
</feature>
<dbReference type="PROSITE" id="PS50887">
    <property type="entry name" value="GGDEF"/>
    <property type="match status" value="1"/>
</dbReference>
<feature type="transmembrane region" description="Helical" evidence="1">
    <location>
        <begin position="159"/>
        <end position="185"/>
    </location>
</feature>
<comment type="caution">
    <text evidence="3">The sequence shown here is derived from an EMBL/GenBank/DDBJ whole genome shotgun (WGS) entry which is preliminary data.</text>
</comment>